<evidence type="ECO:0000313" key="2">
    <source>
        <dbReference type="Proteomes" id="UP000759131"/>
    </source>
</evidence>
<protein>
    <submittedName>
        <fullName evidence="1">Uncharacterized protein</fullName>
    </submittedName>
</protein>
<evidence type="ECO:0000313" key="1">
    <source>
        <dbReference type="EMBL" id="CAD7638348.1"/>
    </source>
</evidence>
<dbReference type="Proteomes" id="UP000759131">
    <property type="component" value="Unassembled WGS sequence"/>
</dbReference>
<reference evidence="1" key="1">
    <citation type="submission" date="2020-11" db="EMBL/GenBank/DDBJ databases">
        <authorList>
            <person name="Tran Van P."/>
        </authorList>
    </citation>
    <scope>NUCLEOTIDE SEQUENCE</scope>
</reference>
<gene>
    <name evidence="1" type="ORF">OSB1V03_LOCUS17345</name>
</gene>
<accession>A0A7R9LB11</accession>
<name>A0A7R9LB11_9ACAR</name>
<dbReference type="AlphaFoldDB" id="A0A7R9LB11"/>
<keyword evidence="2" id="KW-1185">Reference proteome</keyword>
<sequence>MRDKWSTGEDMEKTEESEGCDRILAETRQKLRQIKDYYRNQLKEVRKLIIINSLLSELSAMKANRLLDSNKLDPNFVNNLKALSVEELILLKDHLKFSNENGIKLAVELMDK</sequence>
<dbReference type="EMBL" id="CAJPIZ010020722">
    <property type="protein sequence ID" value="CAG2117392.1"/>
    <property type="molecule type" value="Genomic_DNA"/>
</dbReference>
<dbReference type="EMBL" id="OC875297">
    <property type="protein sequence ID" value="CAD7638348.1"/>
    <property type="molecule type" value="Genomic_DNA"/>
</dbReference>
<organism evidence="1">
    <name type="scientific">Medioppia subpectinata</name>
    <dbReference type="NCBI Taxonomy" id="1979941"/>
    <lineage>
        <taxon>Eukaryota</taxon>
        <taxon>Metazoa</taxon>
        <taxon>Ecdysozoa</taxon>
        <taxon>Arthropoda</taxon>
        <taxon>Chelicerata</taxon>
        <taxon>Arachnida</taxon>
        <taxon>Acari</taxon>
        <taxon>Acariformes</taxon>
        <taxon>Sarcoptiformes</taxon>
        <taxon>Oribatida</taxon>
        <taxon>Brachypylina</taxon>
        <taxon>Oppioidea</taxon>
        <taxon>Oppiidae</taxon>
        <taxon>Medioppia</taxon>
    </lineage>
</organism>
<proteinExistence type="predicted"/>